<dbReference type="Proteomes" id="UP000051922">
    <property type="component" value="Unassembled WGS sequence"/>
</dbReference>
<keyword evidence="3" id="KW-1185">Reference proteome</keyword>
<reference evidence="2 3" key="1">
    <citation type="journal article" date="2015" name="Genome Announc.">
        <title>Expanding the biotechnology potential of lactobacilli through comparative genomics of 213 strains and associated genera.</title>
        <authorList>
            <person name="Sun Z."/>
            <person name="Harris H.M."/>
            <person name="McCann A."/>
            <person name="Guo C."/>
            <person name="Argimon S."/>
            <person name="Zhang W."/>
            <person name="Yang X."/>
            <person name="Jeffery I.B."/>
            <person name="Cooney J.C."/>
            <person name="Kagawa T.F."/>
            <person name="Liu W."/>
            <person name="Song Y."/>
            <person name="Salvetti E."/>
            <person name="Wrobel A."/>
            <person name="Rasinkangas P."/>
            <person name="Parkhill J."/>
            <person name="Rea M.C."/>
            <person name="O'Sullivan O."/>
            <person name="Ritari J."/>
            <person name="Douillard F.P."/>
            <person name="Paul Ross R."/>
            <person name="Yang R."/>
            <person name="Briner A.E."/>
            <person name="Felis G.E."/>
            <person name="de Vos W.M."/>
            <person name="Barrangou R."/>
            <person name="Klaenhammer T.R."/>
            <person name="Caufield P.W."/>
            <person name="Cui Y."/>
            <person name="Zhang H."/>
            <person name="O'Toole P.W."/>
        </authorList>
    </citation>
    <scope>NUCLEOTIDE SEQUENCE [LARGE SCALE GENOMIC DNA]</scope>
    <source>
        <strain evidence="2 3">DSM 15945</strain>
    </source>
</reference>
<dbReference type="PANTHER" id="PTHR10458:SF22">
    <property type="entry name" value="PEPTIDE DEFORMYLASE"/>
    <property type="match status" value="1"/>
</dbReference>
<accession>A0A0R1U1A9</accession>
<dbReference type="InterPro" id="IPR036821">
    <property type="entry name" value="Peptide_deformylase_sf"/>
</dbReference>
<dbReference type="Gene3D" id="3.90.45.10">
    <property type="entry name" value="Peptide deformylase"/>
    <property type="match status" value="1"/>
</dbReference>
<dbReference type="PANTHER" id="PTHR10458">
    <property type="entry name" value="PEPTIDE DEFORMYLASE"/>
    <property type="match status" value="1"/>
</dbReference>
<dbReference type="AlphaFoldDB" id="A0A0R1U1A9"/>
<dbReference type="PATRIC" id="fig|1423783.4.peg.691"/>
<evidence type="ECO:0000313" key="3">
    <source>
        <dbReference type="Proteomes" id="UP000051922"/>
    </source>
</evidence>
<dbReference type="OrthoDB" id="9784988at2"/>
<proteinExistence type="inferred from homology"/>
<sequence length="136" mass="15069">MERTINHDQVLLSQPAAPATTTDAPVVTDLLDTLSANSDRCVGMAANMICVNKNIIVVQMGPVAVPMVNPWLSHETGAFTATEGCLSLDGERSTTRYREVDVDYMDAQWRPQHQHFSGWIAQIIQHEVDHTQGRLI</sequence>
<comment type="similarity">
    <text evidence="1">Belongs to the polypeptide deformylase family.</text>
</comment>
<dbReference type="GO" id="GO:0042586">
    <property type="term" value="F:peptide deformylase activity"/>
    <property type="evidence" value="ECO:0007669"/>
    <property type="project" value="InterPro"/>
</dbReference>
<organism evidence="2 3">
    <name type="scientific">Lacticaseibacillus pantheris DSM 15945 = JCM 12539 = NBRC 106106</name>
    <dbReference type="NCBI Taxonomy" id="1423783"/>
    <lineage>
        <taxon>Bacteria</taxon>
        <taxon>Bacillati</taxon>
        <taxon>Bacillota</taxon>
        <taxon>Bacilli</taxon>
        <taxon>Lactobacillales</taxon>
        <taxon>Lactobacillaceae</taxon>
        <taxon>Lacticaseibacillus</taxon>
    </lineage>
</organism>
<dbReference type="PRINTS" id="PR01576">
    <property type="entry name" value="PDEFORMYLASE"/>
</dbReference>
<dbReference type="PIRSF" id="PIRSF004749">
    <property type="entry name" value="Pep_def"/>
    <property type="match status" value="1"/>
</dbReference>
<dbReference type="InterPro" id="IPR023635">
    <property type="entry name" value="Peptide_deformylase"/>
</dbReference>
<dbReference type="CDD" id="cd00487">
    <property type="entry name" value="Pep_deformylase"/>
    <property type="match status" value="1"/>
</dbReference>
<name>A0A0R1U1A9_9LACO</name>
<evidence type="ECO:0000256" key="1">
    <source>
        <dbReference type="ARBA" id="ARBA00010759"/>
    </source>
</evidence>
<dbReference type="Pfam" id="PF01327">
    <property type="entry name" value="Pep_deformylase"/>
    <property type="match status" value="1"/>
</dbReference>
<dbReference type="STRING" id="1423783.FC50_GL000668"/>
<comment type="caution">
    <text evidence="2">The sequence shown here is derived from an EMBL/GenBank/DDBJ whole genome shotgun (WGS) entry which is preliminary data.</text>
</comment>
<gene>
    <name evidence="2" type="ORF">FC50_GL000668</name>
</gene>
<protein>
    <submittedName>
        <fullName evidence="2">Peptide deformylase</fullName>
    </submittedName>
</protein>
<dbReference type="RefSeq" id="WP_054648555.1">
    <property type="nucleotide sequence ID" value="NZ_AZFJ01000040.1"/>
</dbReference>
<dbReference type="SUPFAM" id="SSF56420">
    <property type="entry name" value="Peptide deformylase"/>
    <property type="match status" value="1"/>
</dbReference>
<dbReference type="EMBL" id="AZFJ01000040">
    <property type="protein sequence ID" value="KRL86702.1"/>
    <property type="molecule type" value="Genomic_DNA"/>
</dbReference>
<evidence type="ECO:0000313" key="2">
    <source>
        <dbReference type="EMBL" id="KRL86702.1"/>
    </source>
</evidence>
<dbReference type="NCBIfam" id="NF006670">
    <property type="entry name" value="PRK09218.1"/>
    <property type="match status" value="1"/>
</dbReference>